<evidence type="ECO:0000313" key="4">
    <source>
        <dbReference type="Proteomes" id="UP000179037"/>
    </source>
</evidence>
<proteinExistence type="predicted"/>
<evidence type="ECO:0000256" key="1">
    <source>
        <dbReference type="SAM" id="SignalP"/>
    </source>
</evidence>
<evidence type="ECO:0000313" key="3">
    <source>
        <dbReference type="EMBL" id="OGI50433.1"/>
    </source>
</evidence>
<dbReference type="Pfam" id="PF04784">
    <property type="entry name" value="DUF547"/>
    <property type="match status" value="1"/>
</dbReference>
<dbReference type="InterPro" id="IPR006869">
    <property type="entry name" value="DUF547"/>
</dbReference>
<organism evidence="3 4">
    <name type="scientific">Candidatus Muproteobacteria bacterium RIFCSPLOWO2_01_FULL_60_18</name>
    <dbReference type="NCBI Taxonomy" id="1817768"/>
    <lineage>
        <taxon>Bacteria</taxon>
        <taxon>Pseudomonadati</taxon>
        <taxon>Pseudomonadota</taxon>
        <taxon>Candidatus Muproteobacteria</taxon>
    </lineage>
</organism>
<accession>A0A1F6TZ91</accession>
<dbReference type="STRING" id="1817768.A3A87_09515"/>
<comment type="caution">
    <text evidence="3">The sequence shown here is derived from an EMBL/GenBank/DDBJ whole genome shotgun (WGS) entry which is preliminary data.</text>
</comment>
<dbReference type="PROSITE" id="PS51257">
    <property type="entry name" value="PROKAR_LIPOPROTEIN"/>
    <property type="match status" value="1"/>
</dbReference>
<dbReference type="EMBL" id="MFTC01000069">
    <property type="protein sequence ID" value="OGI50433.1"/>
    <property type="molecule type" value="Genomic_DNA"/>
</dbReference>
<dbReference type="PANTHER" id="PTHR46361">
    <property type="entry name" value="ELECTRON CARRIER/ PROTEIN DISULFIDE OXIDOREDUCTASE"/>
    <property type="match status" value="1"/>
</dbReference>
<dbReference type="PANTHER" id="PTHR46361:SF3">
    <property type="entry name" value="ELECTRON CARRIER_ PROTEIN DISULFIDE OXIDOREDUCTASE"/>
    <property type="match status" value="1"/>
</dbReference>
<feature type="signal peptide" evidence="1">
    <location>
        <begin position="1"/>
        <end position="23"/>
    </location>
</feature>
<name>A0A1F6TZ91_9PROT</name>
<keyword evidence="1" id="KW-0732">Signal</keyword>
<gene>
    <name evidence="3" type="ORF">A3A87_09515</name>
</gene>
<dbReference type="Proteomes" id="UP000179037">
    <property type="component" value="Unassembled WGS sequence"/>
</dbReference>
<dbReference type="AlphaFoldDB" id="A0A1F6TZ91"/>
<sequence>MKPGRAAALIVAGCLWLAGCTEAPPPSAAPFDHQHTLLDQVLQKHVENGLVDYRALQADQETLNRYLQTLAGVDPKAYDDWTRQQKLAFWINAYNAHILRVILDHYPVTRSIFADPLCRYPDNSIRQIFGVWGWRWWPALGDKYTFDHMEHVILRQELIEPRIHFVLVCASIGCPLLESRAFDAEHLESRLDQAAVNYLYRDRKVQIDKAGNAVRLPQIFNWFAGDFTPDPQTAVFFEHYPREAIGPLTWVYRYANAADREFLRQGKFELTYLEYDWALNDRR</sequence>
<feature type="chain" id="PRO_5009526899" description="DUF547 domain-containing protein" evidence="1">
    <location>
        <begin position="24"/>
        <end position="283"/>
    </location>
</feature>
<reference evidence="3 4" key="1">
    <citation type="journal article" date="2016" name="Nat. Commun.">
        <title>Thousands of microbial genomes shed light on interconnected biogeochemical processes in an aquifer system.</title>
        <authorList>
            <person name="Anantharaman K."/>
            <person name="Brown C.T."/>
            <person name="Hug L.A."/>
            <person name="Sharon I."/>
            <person name="Castelle C.J."/>
            <person name="Probst A.J."/>
            <person name="Thomas B.C."/>
            <person name="Singh A."/>
            <person name="Wilkins M.J."/>
            <person name="Karaoz U."/>
            <person name="Brodie E.L."/>
            <person name="Williams K.H."/>
            <person name="Hubbard S.S."/>
            <person name="Banfield J.F."/>
        </authorList>
    </citation>
    <scope>NUCLEOTIDE SEQUENCE [LARGE SCALE GENOMIC DNA]</scope>
</reference>
<protein>
    <recommendedName>
        <fullName evidence="2">DUF547 domain-containing protein</fullName>
    </recommendedName>
</protein>
<feature type="domain" description="DUF547" evidence="2">
    <location>
        <begin position="79"/>
        <end position="199"/>
    </location>
</feature>
<evidence type="ECO:0000259" key="2">
    <source>
        <dbReference type="Pfam" id="PF04784"/>
    </source>
</evidence>